<gene>
    <name evidence="8" type="ORF">QBC33DRAFT_558748</name>
</gene>
<evidence type="ECO:0000259" key="6">
    <source>
        <dbReference type="Pfam" id="PF03828"/>
    </source>
</evidence>
<dbReference type="AlphaFoldDB" id="A0AAJ0C599"/>
<dbReference type="SUPFAM" id="SSF81301">
    <property type="entry name" value="Nucleotidyltransferase"/>
    <property type="match status" value="1"/>
</dbReference>
<feature type="domain" description="PAP-associated" evidence="6">
    <location>
        <begin position="677"/>
        <end position="734"/>
    </location>
</feature>
<keyword evidence="4" id="KW-0460">Magnesium</keyword>
<dbReference type="GO" id="GO:0005730">
    <property type="term" value="C:nucleolus"/>
    <property type="evidence" value="ECO:0007669"/>
    <property type="project" value="TreeGrafter"/>
</dbReference>
<dbReference type="RefSeq" id="XP_060284144.1">
    <property type="nucleotide sequence ID" value="XM_060429908.1"/>
</dbReference>
<feature type="region of interest" description="Disordered" evidence="5">
    <location>
        <begin position="1"/>
        <end position="189"/>
    </location>
</feature>
<dbReference type="GO" id="GO:0031123">
    <property type="term" value="P:RNA 3'-end processing"/>
    <property type="evidence" value="ECO:0007669"/>
    <property type="project" value="TreeGrafter"/>
</dbReference>
<dbReference type="Gene3D" id="1.10.1410.10">
    <property type="match status" value="1"/>
</dbReference>
<dbReference type="Pfam" id="PF22600">
    <property type="entry name" value="MTPAP-like_central"/>
    <property type="match status" value="1"/>
</dbReference>
<dbReference type="InterPro" id="IPR054708">
    <property type="entry name" value="MTPAP-like_central"/>
</dbReference>
<dbReference type="Proteomes" id="UP001244011">
    <property type="component" value="Unassembled WGS sequence"/>
</dbReference>
<evidence type="ECO:0000256" key="1">
    <source>
        <dbReference type="ARBA" id="ARBA00008593"/>
    </source>
</evidence>
<dbReference type="InterPro" id="IPR002058">
    <property type="entry name" value="PAP_assoc"/>
</dbReference>
<feature type="compositionally biased region" description="Low complexity" evidence="5">
    <location>
        <begin position="76"/>
        <end position="90"/>
    </location>
</feature>
<dbReference type="InterPro" id="IPR043519">
    <property type="entry name" value="NT_sf"/>
</dbReference>
<evidence type="ECO:0000256" key="3">
    <source>
        <dbReference type="ARBA" id="ARBA00022723"/>
    </source>
</evidence>
<feature type="compositionally biased region" description="Pro residues" evidence="5">
    <location>
        <begin position="115"/>
        <end position="133"/>
    </location>
</feature>
<dbReference type="InterPro" id="IPR045862">
    <property type="entry name" value="Trf4-like"/>
</dbReference>
<dbReference type="GO" id="GO:0003729">
    <property type="term" value="F:mRNA binding"/>
    <property type="evidence" value="ECO:0007669"/>
    <property type="project" value="TreeGrafter"/>
</dbReference>
<feature type="compositionally biased region" description="Polar residues" evidence="5">
    <location>
        <begin position="260"/>
        <end position="273"/>
    </location>
</feature>
<dbReference type="Gene3D" id="3.30.460.10">
    <property type="entry name" value="Beta Polymerase, domain 2"/>
    <property type="match status" value="1"/>
</dbReference>
<accession>A0AAJ0C599</accession>
<dbReference type="GO" id="GO:0031499">
    <property type="term" value="C:TRAMP complex"/>
    <property type="evidence" value="ECO:0007669"/>
    <property type="project" value="TreeGrafter"/>
</dbReference>
<dbReference type="PANTHER" id="PTHR23092:SF15">
    <property type="entry name" value="INACTIVE NON-CANONICAL POLY(A) RNA POLYMERASE PROTEIN TRF4-2-RELATED"/>
    <property type="match status" value="1"/>
</dbReference>
<evidence type="ECO:0000256" key="2">
    <source>
        <dbReference type="ARBA" id="ARBA00012388"/>
    </source>
</evidence>
<protein>
    <recommendedName>
        <fullName evidence="2">polynucleotide adenylyltransferase</fullName>
        <ecNumber evidence="2">2.7.7.19</ecNumber>
    </recommendedName>
</protein>
<sequence>MSYDSRYQPRGGKSGPPSRDYHNRDRGRDRERDRDYDRNHDYGYDRDRDHNRDRDRDRNRDRDRDYHSSLPPRPPSRSGRAPSPDSYRPNQNDRQDPRDRDYARRDSRPSRNGPSHPPPPPPRHPQPPPPLQPPQGDFTFSVEKPPGIDSSSYDSYRPNEGSSYRDRRPGKNFKRNARGGRGGGGFGSLRFLAANRPILRNTHSTGPEQAFYDADAGATYRLLDEPSDSGEADMDISGDESGASDGGSGSHEPSTKRTRISVQQSASDNNAPKWSNPDPYTALPPPDATQQKKKDVVQLIRNARVQTREQKASVPADAAEFISCDFDDSDSGSDGGVKDSSKPANAPGVLGAPTGPRMPNIPRLAGQDTKSNDARPANLPEKPHHNTAATAPTLATQPGTKQRKLAAAEDIGTSSLGSRKRTHDDRIILPAHSRLKKANKMPVRGSLVWDWEIKDGEDPCPWLVADHSGSASMGVWLHKEIMDFYDYVRPQDYEQRIRQELIQQLKAFCRSTYRDAEVYPFGSFPSGLYLPTGDMDLVLCSDSYLKGGRAKYSTKSALFKLRTFLHHNRVAHMNEFELILHAKVPLVKYIDRRTGLKMDVSFENLTGLQAIDTFMAWKEQYAAMPILVTLVKHFLFMRGLNEPVNGGIGGFSVICLVVSMLQMMPEVQSRNMNTAHHLGDLLLEFFDLYGNRFNYRTTAISLNPPKYISKNAVTAFAYKHQDRLSIIDPNNPGNDIAGGSSNTPTILGLFSEAHRLLSNKMVAVAQSPDKRNASILEVIFAGNYSTFRNQRAHLLKLSQGGSASADPTPETVHVEW</sequence>
<reference evidence="8" key="1">
    <citation type="submission" date="2023-06" db="EMBL/GenBank/DDBJ databases">
        <title>Genome-scale phylogeny and comparative genomics of the fungal order Sordariales.</title>
        <authorList>
            <consortium name="Lawrence Berkeley National Laboratory"/>
            <person name="Hensen N."/>
            <person name="Bonometti L."/>
            <person name="Westerberg I."/>
            <person name="Brannstrom I.O."/>
            <person name="Guillou S."/>
            <person name="Cros-Aarteil S."/>
            <person name="Calhoun S."/>
            <person name="Haridas S."/>
            <person name="Kuo A."/>
            <person name="Mondo S."/>
            <person name="Pangilinan J."/>
            <person name="Riley R."/>
            <person name="Labutti K."/>
            <person name="Andreopoulos B."/>
            <person name="Lipzen A."/>
            <person name="Chen C."/>
            <person name="Yanf M."/>
            <person name="Daum C."/>
            <person name="Ng V."/>
            <person name="Clum A."/>
            <person name="Steindorff A."/>
            <person name="Ohm R."/>
            <person name="Martin F."/>
            <person name="Silar P."/>
            <person name="Natvig D."/>
            <person name="Lalanne C."/>
            <person name="Gautier V."/>
            <person name="Ament-Velasquez S.L."/>
            <person name="Kruys A."/>
            <person name="Hutchinson M.I."/>
            <person name="Powell A.J."/>
            <person name="Barry K."/>
            <person name="Miller A.N."/>
            <person name="Grigoriev I.V."/>
            <person name="Debuchy R."/>
            <person name="Gladieux P."/>
            <person name="Thoren M.H."/>
            <person name="Johannesson H."/>
        </authorList>
    </citation>
    <scope>NUCLEOTIDE SEQUENCE</scope>
    <source>
        <strain evidence="8">8032-3</strain>
    </source>
</reference>
<dbReference type="EMBL" id="MU839007">
    <property type="protein sequence ID" value="KAK1767931.1"/>
    <property type="molecule type" value="Genomic_DNA"/>
</dbReference>
<evidence type="ECO:0000256" key="4">
    <source>
        <dbReference type="ARBA" id="ARBA00022842"/>
    </source>
</evidence>
<dbReference type="EC" id="2.7.7.19" evidence="2"/>
<keyword evidence="3" id="KW-0479">Metal-binding</keyword>
<dbReference type="GO" id="GO:0043634">
    <property type="term" value="P:polyadenylation-dependent ncRNA catabolic process"/>
    <property type="evidence" value="ECO:0007669"/>
    <property type="project" value="TreeGrafter"/>
</dbReference>
<comment type="caution">
    <text evidence="8">The sequence shown here is derived from an EMBL/GenBank/DDBJ whole genome shotgun (WGS) entry which is preliminary data.</text>
</comment>
<dbReference type="CDD" id="cd05402">
    <property type="entry name" value="NT_PAP_TUTase"/>
    <property type="match status" value="1"/>
</dbReference>
<dbReference type="GO" id="GO:1990817">
    <property type="term" value="F:poly(A) RNA polymerase activity"/>
    <property type="evidence" value="ECO:0007669"/>
    <property type="project" value="UniProtKB-EC"/>
</dbReference>
<feature type="compositionally biased region" description="Basic and acidic residues" evidence="5">
    <location>
        <begin position="19"/>
        <end position="67"/>
    </location>
</feature>
<dbReference type="GO" id="GO:0046872">
    <property type="term" value="F:metal ion binding"/>
    <property type="evidence" value="ECO:0007669"/>
    <property type="project" value="UniProtKB-KW"/>
</dbReference>
<dbReference type="PANTHER" id="PTHR23092">
    <property type="entry name" value="POLY(A) RNA POLYMERASE"/>
    <property type="match status" value="1"/>
</dbReference>
<keyword evidence="9" id="KW-1185">Reference proteome</keyword>
<feature type="compositionally biased region" description="Basic and acidic residues" evidence="5">
    <location>
        <begin position="91"/>
        <end position="109"/>
    </location>
</feature>
<feature type="region of interest" description="Disordered" evidence="5">
    <location>
        <begin position="222"/>
        <end position="421"/>
    </location>
</feature>
<feature type="domain" description="Poly(A) RNA polymerase mitochondrial-like central palm" evidence="7">
    <location>
        <begin position="477"/>
        <end position="610"/>
    </location>
</feature>
<feature type="compositionally biased region" description="Acidic residues" evidence="5">
    <location>
        <begin position="225"/>
        <end position="238"/>
    </location>
</feature>
<dbReference type="GeneID" id="85313095"/>
<dbReference type="SUPFAM" id="SSF81631">
    <property type="entry name" value="PAP/OAS1 substrate-binding domain"/>
    <property type="match status" value="1"/>
</dbReference>
<dbReference type="GO" id="GO:0010605">
    <property type="term" value="P:negative regulation of macromolecule metabolic process"/>
    <property type="evidence" value="ECO:0007669"/>
    <property type="project" value="UniProtKB-ARBA"/>
</dbReference>
<name>A0AAJ0C599_9PEZI</name>
<proteinExistence type="inferred from homology"/>
<feature type="compositionally biased region" description="Low complexity" evidence="5">
    <location>
        <begin position="387"/>
        <end position="396"/>
    </location>
</feature>
<evidence type="ECO:0000259" key="7">
    <source>
        <dbReference type="Pfam" id="PF22600"/>
    </source>
</evidence>
<organism evidence="8 9">
    <name type="scientific">Phialemonium atrogriseum</name>
    <dbReference type="NCBI Taxonomy" id="1093897"/>
    <lineage>
        <taxon>Eukaryota</taxon>
        <taxon>Fungi</taxon>
        <taxon>Dikarya</taxon>
        <taxon>Ascomycota</taxon>
        <taxon>Pezizomycotina</taxon>
        <taxon>Sordariomycetes</taxon>
        <taxon>Sordariomycetidae</taxon>
        <taxon>Cephalothecales</taxon>
        <taxon>Cephalothecaceae</taxon>
        <taxon>Phialemonium</taxon>
    </lineage>
</organism>
<comment type="similarity">
    <text evidence="1">Belongs to the DNA polymerase type-B-like family.</text>
</comment>
<dbReference type="Pfam" id="PF03828">
    <property type="entry name" value="PAP_assoc"/>
    <property type="match status" value="1"/>
</dbReference>
<evidence type="ECO:0000313" key="8">
    <source>
        <dbReference type="EMBL" id="KAK1767931.1"/>
    </source>
</evidence>
<evidence type="ECO:0000256" key="5">
    <source>
        <dbReference type="SAM" id="MobiDB-lite"/>
    </source>
</evidence>
<evidence type="ECO:0000313" key="9">
    <source>
        <dbReference type="Proteomes" id="UP001244011"/>
    </source>
</evidence>